<reference evidence="2" key="2">
    <citation type="journal article" date="2018" name="DNA Res.">
        <title>Comparative genome and transcriptome analyses reveal adaptations to opportunistic infections in woody plant degrading pathogens of Botryosphaeriaceae.</title>
        <authorList>
            <person name="Yan J.Y."/>
            <person name="Zhao W.S."/>
            <person name="Chen Z."/>
            <person name="Xing Q.K."/>
            <person name="Zhang W."/>
            <person name="Chethana K.W.T."/>
            <person name="Xue M.F."/>
            <person name="Xu J.P."/>
            <person name="Phillips A.J.L."/>
            <person name="Wang Y."/>
            <person name="Liu J.H."/>
            <person name="Liu M."/>
            <person name="Zhou Y."/>
            <person name="Jayawardena R.S."/>
            <person name="Manawasinghe I.S."/>
            <person name="Huang J.B."/>
            <person name="Qiao G.H."/>
            <person name="Fu C.Y."/>
            <person name="Guo F.F."/>
            <person name="Dissanayake A.J."/>
            <person name="Peng Y.L."/>
            <person name="Hyde K.D."/>
            <person name="Li X.H."/>
        </authorList>
    </citation>
    <scope>NUCLEOTIDE SEQUENCE</scope>
    <source>
        <strain evidence="2">CSS-01s</strain>
    </source>
</reference>
<accession>A0A5N5CXS6</accession>
<proteinExistence type="predicted"/>
<dbReference type="Proteomes" id="UP000325902">
    <property type="component" value="Unassembled WGS sequence"/>
</dbReference>
<sequence>MSDANQQKPEESLFGTTQEVDQVTMEDAMGILKNLRKAINRICDEIEMLARIAPHNGSLPAIIAQAAVAEDRVLFFMRLRADVWSDYNRLSGLLTAAIRLRNDLISGMS</sequence>
<comment type="caution">
    <text evidence="1">The sequence shown here is derived from an EMBL/GenBank/DDBJ whole genome shotgun (WGS) entry which is preliminary data.</text>
</comment>
<evidence type="ECO:0000313" key="1">
    <source>
        <dbReference type="EMBL" id="KAB2570151.1"/>
    </source>
</evidence>
<dbReference type="Proteomes" id="UP000627934">
    <property type="component" value="Unassembled WGS sequence"/>
</dbReference>
<protein>
    <submittedName>
        <fullName evidence="1">Uncharacterized protein</fullName>
    </submittedName>
</protein>
<dbReference type="EMBL" id="MDYX01000024">
    <property type="protein sequence ID" value="KAF9629136.1"/>
    <property type="molecule type" value="Genomic_DNA"/>
</dbReference>
<evidence type="ECO:0000313" key="3">
    <source>
        <dbReference type="Proteomes" id="UP000325902"/>
    </source>
</evidence>
<reference evidence="1 3" key="3">
    <citation type="journal article" date="2019" name="Sci. Rep.">
        <title>A multi-omics analysis of the grapevine pathogen Lasiodiplodia theobromae reveals that temperature affects the expression of virulence- and pathogenicity-related genes.</title>
        <authorList>
            <person name="Felix C."/>
            <person name="Meneses R."/>
            <person name="Goncalves M.F.M."/>
            <person name="Tilleman L."/>
            <person name="Duarte A.S."/>
            <person name="Jorrin-Novo J.V."/>
            <person name="Van de Peer Y."/>
            <person name="Deforce D."/>
            <person name="Van Nieuwerburgh F."/>
            <person name="Esteves A.C."/>
            <person name="Alves A."/>
        </authorList>
    </citation>
    <scope>NUCLEOTIDE SEQUENCE [LARGE SCALE GENOMIC DNA]</scope>
    <source>
        <strain evidence="1 3">LA-SOL3</strain>
    </source>
</reference>
<gene>
    <name evidence="2" type="ORF">BFW01_g10339</name>
    <name evidence="1" type="ORF">DBV05_g11181</name>
</gene>
<name>A0A5N5CXS6_9PEZI</name>
<keyword evidence="3" id="KW-1185">Reference proteome</keyword>
<reference evidence="2" key="1">
    <citation type="submission" date="2016-08" db="EMBL/GenBank/DDBJ databases">
        <authorList>
            <person name="Yan J."/>
        </authorList>
    </citation>
    <scope>NUCLEOTIDE SEQUENCE</scope>
    <source>
        <strain evidence="2">CSS-01s</strain>
    </source>
</reference>
<dbReference type="EMBL" id="VCHE01000149">
    <property type="protein sequence ID" value="KAB2570151.1"/>
    <property type="molecule type" value="Genomic_DNA"/>
</dbReference>
<evidence type="ECO:0000313" key="2">
    <source>
        <dbReference type="EMBL" id="KAF9629136.1"/>
    </source>
</evidence>
<organism evidence="1 3">
    <name type="scientific">Lasiodiplodia theobromae</name>
    <dbReference type="NCBI Taxonomy" id="45133"/>
    <lineage>
        <taxon>Eukaryota</taxon>
        <taxon>Fungi</taxon>
        <taxon>Dikarya</taxon>
        <taxon>Ascomycota</taxon>
        <taxon>Pezizomycotina</taxon>
        <taxon>Dothideomycetes</taxon>
        <taxon>Dothideomycetes incertae sedis</taxon>
        <taxon>Botryosphaeriales</taxon>
        <taxon>Botryosphaeriaceae</taxon>
        <taxon>Lasiodiplodia</taxon>
    </lineage>
</organism>
<dbReference type="AlphaFoldDB" id="A0A5N5CXS6"/>